<comment type="caution">
    <text evidence="1">The sequence shown here is derived from an EMBL/GenBank/DDBJ whole genome shotgun (WGS) entry which is preliminary data.</text>
</comment>
<dbReference type="EMBL" id="AECU01000025">
    <property type="protein sequence ID" value="EFQ08162.1"/>
    <property type="molecule type" value="Genomic_DNA"/>
</dbReference>
<sequence length="318" mass="35453">MVIHVIGTVNGQVNEGMRNVATHLAKEFEKDNTVLYSGLKQIPQIVLNSRRADATMIFARANKLVYSLASIVTKMCRNTWIVLVQKPDSDFMARNNKHPLKCSYLSITEGDMKDVKVVSGCKKKLFSVGIKAEKFAPVSAEQRKMLKQKYGFDPSKPLVIHVGHCSKGRGLEDFAKIHTAQRMVVASGMFEDENVVRILNEAKVKIHKGYLENVEEVYQMADAYLFPTRSAEFVISIPLSVMEALSCGVPVIGYKSFENLNEITGSEGAITLVDNAEQLDKVLPEVIKKKSDHSLLEKTGSWCEVAQSVLRMVREESA</sequence>
<dbReference type="BioCyc" id="FCF748224-HMP:GTSS-1594-MONOMER"/>
<dbReference type="Proteomes" id="UP000006028">
    <property type="component" value="Unassembled WGS sequence"/>
</dbReference>
<evidence type="ECO:0000313" key="2">
    <source>
        <dbReference type="Proteomes" id="UP000006028"/>
    </source>
</evidence>
<dbReference type="AlphaFoldDB" id="E2ZF42"/>
<dbReference type="RefSeq" id="WP_005937788.1">
    <property type="nucleotide sequence ID" value="NZ_GL538237.1"/>
</dbReference>
<dbReference type="SUPFAM" id="SSF53756">
    <property type="entry name" value="UDP-Glycosyltransferase/glycogen phosphorylase"/>
    <property type="match status" value="1"/>
</dbReference>
<dbReference type="HOGENOM" id="CLU_827941_0_0_9"/>
<proteinExistence type="predicted"/>
<keyword evidence="1" id="KW-0328">Glycosyltransferase</keyword>
<name>E2ZF42_9FIRM</name>
<keyword evidence="1" id="KW-0808">Transferase</keyword>
<reference evidence="1 2" key="1">
    <citation type="submission" date="2010-08" db="EMBL/GenBank/DDBJ databases">
        <authorList>
            <person name="Weinstock G."/>
            <person name="Sodergren E."/>
            <person name="Clifton S."/>
            <person name="Fulton L."/>
            <person name="Fulton B."/>
            <person name="Courtney L."/>
            <person name="Fronick C."/>
            <person name="Harrison M."/>
            <person name="Strong C."/>
            <person name="Farmer C."/>
            <person name="Delahaunty K."/>
            <person name="Markovic C."/>
            <person name="Hall O."/>
            <person name="Minx P."/>
            <person name="Tomlinson C."/>
            <person name="Mitreva M."/>
            <person name="Hou S."/>
            <person name="Chen J."/>
            <person name="Wollam A."/>
            <person name="Pepin K.H."/>
            <person name="Johnson M."/>
            <person name="Bhonagiri V."/>
            <person name="Zhang X."/>
            <person name="Suruliraj S."/>
            <person name="Warren W."/>
            <person name="Chinwalla A."/>
            <person name="Mardis E.R."/>
            <person name="Wilson R.K."/>
        </authorList>
    </citation>
    <scope>NUCLEOTIDE SEQUENCE [LARGE SCALE GENOMIC DNA]</scope>
    <source>
        <strain evidence="1 2">KLE1255</strain>
    </source>
</reference>
<dbReference type="Gene3D" id="3.40.50.2000">
    <property type="entry name" value="Glycogen Phosphorylase B"/>
    <property type="match status" value="1"/>
</dbReference>
<organism evidence="1 2">
    <name type="scientific">Faecalibacterium cf. prausnitzii KLE1255</name>
    <dbReference type="NCBI Taxonomy" id="748224"/>
    <lineage>
        <taxon>Bacteria</taxon>
        <taxon>Bacillati</taxon>
        <taxon>Bacillota</taxon>
        <taxon>Clostridia</taxon>
        <taxon>Eubacteriales</taxon>
        <taxon>Oscillospiraceae</taxon>
        <taxon>Faecalibacterium</taxon>
    </lineage>
</organism>
<evidence type="ECO:0000313" key="1">
    <source>
        <dbReference type="EMBL" id="EFQ08162.1"/>
    </source>
</evidence>
<dbReference type="OrthoDB" id="9806653at2"/>
<gene>
    <name evidence="1" type="ORF">HMPREF9436_00271</name>
</gene>
<accession>E2ZF42</accession>
<dbReference type="STRING" id="748224.HMPREF9436_00271"/>
<dbReference type="GO" id="GO:0016757">
    <property type="term" value="F:glycosyltransferase activity"/>
    <property type="evidence" value="ECO:0007669"/>
    <property type="project" value="UniProtKB-KW"/>
</dbReference>
<dbReference type="Pfam" id="PF13692">
    <property type="entry name" value="Glyco_trans_1_4"/>
    <property type="match status" value="1"/>
</dbReference>
<protein>
    <submittedName>
        <fullName evidence="1">Glycosyltransferase, group 1 family protein</fullName>
        <ecNumber evidence="1">2.4.-.-</ecNumber>
    </submittedName>
</protein>
<dbReference type="EC" id="2.4.-.-" evidence="1"/>
<dbReference type="eggNOG" id="COG0438">
    <property type="taxonomic scope" value="Bacteria"/>
</dbReference>